<dbReference type="Proteomes" id="UP000075304">
    <property type="component" value="Unassembled WGS sequence"/>
</dbReference>
<feature type="domain" description="Metal-dependent phosphohydrolase 7TM intracellular" evidence="1">
    <location>
        <begin position="72"/>
        <end position="173"/>
    </location>
</feature>
<dbReference type="PANTHER" id="PTHR36442:SF1">
    <property type="entry name" value="CYCLIC-DI-AMP PHOSPHODIESTERASE PGPH"/>
    <property type="match status" value="1"/>
</dbReference>
<dbReference type="PATRIC" id="fig|1398.25.peg.2712"/>
<comment type="caution">
    <text evidence="2">The sequence shown here is derived from an EMBL/GenBank/DDBJ whole genome shotgun (WGS) entry which is preliminary data.</text>
</comment>
<evidence type="ECO:0000313" key="3">
    <source>
        <dbReference type="Proteomes" id="UP000075304"/>
    </source>
</evidence>
<dbReference type="PANTHER" id="PTHR36442">
    <property type="entry name" value="CYCLIC-DI-AMP PHOSPHODIESTERASE PGPH"/>
    <property type="match status" value="1"/>
</dbReference>
<dbReference type="AlphaFoldDB" id="A0A150KFH0"/>
<gene>
    <name evidence="2" type="ORF">B4099_2984</name>
</gene>
<dbReference type="InterPro" id="IPR011621">
    <property type="entry name" value="Metal-dep_PHydrolase_7TM_intra"/>
</dbReference>
<proteinExistence type="predicted"/>
<dbReference type="InterPro" id="IPR052722">
    <property type="entry name" value="PgpH_phosphodiesterase"/>
</dbReference>
<organism evidence="2 3">
    <name type="scientific">Heyndrickxia coagulans</name>
    <name type="common">Weizmannia coagulans</name>
    <dbReference type="NCBI Taxonomy" id="1398"/>
    <lineage>
        <taxon>Bacteria</taxon>
        <taxon>Bacillati</taxon>
        <taxon>Bacillota</taxon>
        <taxon>Bacilli</taxon>
        <taxon>Bacillales</taxon>
        <taxon>Bacillaceae</taxon>
        <taxon>Heyndrickxia</taxon>
    </lineage>
</organism>
<evidence type="ECO:0000259" key="1">
    <source>
        <dbReference type="Pfam" id="PF07698"/>
    </source>
</evidence>
<sequence>MIRDPVLLALILFGIFYPNIRPQTYDIKLFSVANNTIRSPETVIDEEKTKEEKQLAAASVAKVYTFDSGPAQNRLVMAGLILVIALALMKMAGILPHLEIPGIEYAYPAAMAPLLARILLRDRSAFLLSALLAACASIEFHGDIADTFNAEMVVYALITGTGGILLLPKRPERAFV</sequence>
<reference evidence="2 3" key="1">
    <citation type="submission" date="2016-01" db="EMBL/GenBank/DDBJ databases">
        <title>Genome Sequences of Twelve Sporeforming Bacillus Species Isolated from Foods.</title>
        <authorList>
            <person name="Berendsen E.M."/>
            <person name="Wells-Bennik M.H."/>
            <person name="Krawcyk A.O."/>
            <person name="De Jong A."/>
            <person name="Holsappel S."/>
            <person name="Eijlander R.T."/>
            <person name="Kuipers O.P."/>
        </authorList>
    </citation>
    <scope>NUCLEOTIDE SEQUENCE [LARGE SCALE GENOMIC DNA]</scope>
    <source>
        <strain evidence="2 3">B4099</strain>
    </source>
</reference>
<protein>
    <recommendedName>
        <fullName evidence="1">Metal-dependent phosphohydrolase 7TM intracellular domain-containing protein</fullName>
    </recommendedName>
</protein>
<dbReference type="Pfam" id="PF07698">
    <property type="entry name" value="7TM-7TMR_HD"/>
    <property type="match status" value="1"/>
</dbReference>
<dbReference type="EMBL" id="LQYI01000044">
    <property type="protein sequence ID" value="KYC69817.1"/>
    <property type="molecule type" value="Genomic_DNA"/>
</dbReference>
<evidence type="ECO:0000313" key="2">
    <source>
        <dbReference type="EMBL" id="KYC69817.1"/>
    </source>
</evidence>
<accession>A0A150KFH0</accession>
<name>A0A150KFH0_HEYCO</name>